<dbReference type="Gene3D" id="3.40.1350.10">
    <property type="match status" value="1"/>
</dbReference>
<dbReference type="NCBIfam" id="NF009150">
    <property type="entry name" value="PRK12497.1-3"/>
    <property type="match status" value="1"/>
</dbReference>
<dbReference type="Proteomes" id="UP000282028">
    <property type="component" value="Unassembled WGS sequence"/>
</dbReference>
<comment type="caution">
    <text evidence="3">The sequence shown here is derived from an EMBL/GenBank/DDBJ whole genome shotgun (WGS) entry which is preliminary data.</text>
</comment>
<dbReference type="InterPro" id="IPR011856">
    <property type="entry name" value="tRNA_endonuc-like_dom_sf"/>
</dbReference>
<dbReference type="CDD" id="cd20736">
    <property type="entry name" value="PoNe_Nuclease"/>
    <property type="match status" value="1"/>
</dbReference>
<sequence>MRDKRRILGQKGEELAGLFLQEKGYHILDRNVRSRQGEIDIIALDGHTLVFVEVRTRTQPTYGTAGESVTWRKRNKLRELALSYLQSHSHSFPAFRMDVIAIHCPTGDLKDKTTQIQHIEYAF</sequence>
<evidence type="ECO:0000256" key="1">
    <source>
        <dbReference type="ARBA" id="ARBA00006738"/>
    </source>
</evidence>
<dbReference type="HAMAP" id="MF_00048">
    <property type="entry name" value="UPF0102"/>
    <property type="match status" value="1"/>
</dbReference>
<dbReference type="GO" id="GO:0003676">
    <property type="term" value="F:nucleic acid binding"/>
    <property type="evidence" value="ECO:0007669"/>
    <property type="project" value="InterPro"/>
</dbReference>
<dbReference type="Pfam" id="PF02021">
    <property type="entry name" value="UPF0102"/>
    <property type="match status" value="1"/>
</dbReference>
<dbReference type="EMBL" id="RHHR01000007">
    <property type="protein sequence ID" value="RNB76369.1"/>
    <property type="molecule type" value="Genomic_DNA"/>
</dbReference>
<dbReference type="AlphaFoldDB" id="A0A3M8CL82"/>
<dbReference type="PANTHER" id="PTHR34039:SF1">
    <property type="entry name" value="UPF0102 PROTEIN YRAN"/>
    <property type="match status" value="1"/>
</dbReference>
<reference evidence="3 4" key="1">
    <citation type="submission" date="2018-10" db="EMBL/GenBank/DDBJ databases">
        <title>Phylogenomics of Brevibacillus.</title>
        <authorList>
            <person name="Dunlap C."/>
        </authorList>
    </citation>
    <scope>NUCLEOTIDE SEQUENCE [LARGE SCALE GENOMIC DNA]</scope>
    <source>
        <strain evidence="3 4">JCM 12215</strain>
    </source>
</reference>
<dbReference type="PANTHER" id="PTHR34039">
    <property type="entry name" value="UPF0102 PROTEIN YRAN"/>
    <property type="match status" value="1"/>
</dbReference>
<evidence type="ECO:0000313" key="4">
    <source>
        <dbReference type="Proteomes" id="UP000282028"/>
    </source>
</evidence>
<protein>
    <recommendedName>
        <fullName evidence="2">UPF0102 protein EDM52_03305</fullName>
    </recommendedName>
</protein>
<dbReference type="SUPFAM" id="SSF52980">
    <property type="entry name" value="Restriction endonuclease-like"/>
    <property type="match status" value="1"/>
</dbReference>
<dbReference type="InterPro" id="IPR011335">
    <property type="entry name" value="Restrct_endonuc-II-like"/>
</dbReference>
<organism evidence="3 4">
    <name type="scientific">Brevibacillus invocatus</name>
    <dbReference type="NCBI Taxonomy" id="173959"/>
    <lineage>
        <taxon>Bacteria</taxon>
        <taxon>Bacillati</taxon>
        <taxon>Bacillota</taxon>
        <taxon>Bacilli</taxon>
        <taxon>Bacillales</taxon>
        <taxon>Paenibacillaceae</taxon>
        <taxon>Brevibacillus</taxon>
    </lineage>
</organism>
<dbReference type="InterPro" id="IPR003509">
    <property type="entry name" value="UPF0102_YraN-like"/>
</dbReference>
<dbReference type="OrthoDB" id="9802516at2"/>
<evidence type="ECO:0000256" key="2">
    <source>
        <dbReference type="HAMAP-Rule" id="MF_00048"/>
    </source>
</evidence>
<comment type="similarity">
    <text evidence="1 2">Belongs to the UPF0102 family.</text>
</comment>
<gene>
    <name evidence="3" type="ORF">EDM52_03305</name>
</gene>
<dbReference type="NCBIfam" id="NF009154">
    <property type="entry name" value="PRK12497.3-3"/>
    <property type="match status" value="1"/>
</dbReference>
<proteinExistence type="inferred from homology"/>
<accession>A0A3M8CL82</accession>
<name>A0A3M8CL82_9BACL</name>
<dbReference type="NCBIfam" id="TIGR00252">
    <property type="entry name" value="YraN family protein"/>
    <property type="match status" value="1"/>
</dbReference>
<dbReference type="RefSeq" id="WP_122907579.1">
    <property type="nucleotide sequence ID" value="NZ_CBCSBE010000008.1"/>
</dbReference>
<evidence type="ECO:0000313" key="3">
    <source>
        <dbReference type="EMBL" id="RNB76369.1"/>
    </source>
</evidence>
<keyword evidence="4" id="KW-1185">Reference proteome</keyword>